<keyword evidence="6" id="KW-0175">Coiled coil</keyword>
<sequence length="971" mass="112269">MNTPPGTQNSRTSTGNLSQQSTLVPARPPSEAFKKALQAFRARLSAEEDARFKNTTYDQLCIDLTQLQQEQEKRKEMMNLSRIQAFLEGMQQLGKTIEIFLNVSDAVAFVWGPIKFLLLAASAHTDAFETLLDAYEHIGEQLPLMSEYESLFGDNEHMVAALEWIYMDILTFHQRAIRFFQGTKLRHIFRAMWKSYDTEFQGILQSLRRHKELVERRASLTQYRRYQEDMAQLRAKLEDQVKEEKLKKLVTIREWLAVGPETEQDHRKYKGVRGDYSTTAKWVLKHEYVKQWIEEDNPTTPLLWMHGIPGAGKTILASAIIDECRRKADFITSHFYCHDGDQSTDSAIGILKGLADQLLEQYTDLLLPSFYTRRTSSGDASLRSLHVAKKLLEDCCLIVPRLFLIVDGLDECESVDRKETLEIMTRLAGECNALEPGKLRVLVVSQHYPDIQRAFQSSGVTKLAPRIIALSESDVESDIKTYVRIWVDKIAAKYTSEENPFSEDMKEYLRNLTLVNAKGMFLYAKLVLENLCALLTREEVINAIKYENFPPGLKEAYERILKRIKHSSLEKDGKDWNHAKKLLGWMVCAKRQLTWREMQVALSLDTENQTIEYDDRHLRIHIQEICGSLVFMSGDRVSLVHSTAKTYITKVTNDIHEPSIECELATLCLQYLVFPCFDTDDDYDEPGLRKLMFEGQFAFQDYAVAKWFHHVNAFVNNGQKFLDEACNAQAQLTALSEAVDDFMTKYNEDDWELGLVQDCKATCTVFERFPFHEALLLLTSHIYTFQQKGFEARHKISIKTLATALERNRKLLEEPLDKLSKSERIAYSKFYDDKKRYKCTKITCRYFSQGFSEVKAKKRHINIHDRPYQCDVTDCLGAEGFANEKDLKNHTRAFHPEKSDLAEIFNSSTAKRAKAHHACVLCGKTFTRNFHRIHHEKSHRGERPHECPECGQAFTRLNDCKRHQKLHERGK</sequence>
<dbReference type="PANTHER" id="PTHR10039:SF14">
    <property type="entry name" value="NACHT DOMAIN-CONTAINING PROTEIN"/>
    <property type="match status" value="1"/>
</dbReference>
<keyword evidence="1" id="KW-0479">Metal-binding</keyword>
<keyword evidence="4" id="KW-0862">Zinc</keyword>
<dbReference type="InterPro" id="IPR054471">
    <property type="entry name" value="GPIID_WHD"/>
</dbReference>
<dbReference type="SUPFAM" id="SSF57667">
    <property type="entry name" value="beta-beta-alpha zinc fingers"/>
    <property type="match status" value="1"/>
</dbReference>
<feature type="coiled-coil region" evidence="6">
    <location>
        <begin position="216"/>
        <end position="247"/>
    </location>
</feature>
<dbReference type="GO" id="GO:0008270">
    <property type="term" value="F:zinc ion binding"/>
    <property type="evidence" value="ECO:0007669"/>
    <property type="project" value="UniProtKB-KW"/>
</dbReference>
<evidence type="ECO:0000256" key="3">
    <source>
        <dbReference type="ARBA" id="ARBA00022771"/>
    </source>
</evidence>
<feature type="region of interest" description="Disordered" evidence="7">
    <location>
        <begin position="1"/>
        <end position="28"/>
    </location>
</feature>
<dbReference type="FunFam" id="3.30.160.60:FF:000202">
    <property type="entry name" value="Zinc finger protein 574"/>
    <property type="match status" value="1"/>
</dbReference>
<evidence type="ECO:0000259" key="8">
    <source>
        <dbReference type="PROSITE" id="PS50157"/>
    </source>
</evidence>
<dbReference type="InterPro" id="IPR036236">
    <property type="entry name" value="Znf_C2H2_sf"/>
</dbReference>
<dbReference type="Pfam" id="PF24809">
    <property type="entry name" value="DUF7708"/>
    <property type="match status" value="1"/>
</dbReference>
<keyword evidence="3 5" id="KW-0863">Zinc-finger</keyword>
<dbReference type="PROSITE" id="PS00028">
    <property type="entry name" value="ZINC_FINGER_C2H2_1"/>
    <property type="match status" value="2"/>
</dbReference>
<dbReference type="Pfam" id="PF22939">
    <property type="entry name" value="WHD_GPIID"/>
    <property type="match status" value="1"/>
</dbReference>
<accession>A0A6A6ZRG0</accession>
<evidence type="ECO:0000256" key="6">
    <source>
        <dbReference type="SAM" id="Coils"/>
    </source>
</evidence>
<dbReference type="Gene3D" id="3.40.50.300">
    <property type="entry name" value="P-loop containing nucleotide triphosphate hydrolases"/>
    <property type="match status" value="1"/>
</dbReference>
<organism evidence="9 10">
    <name type="scientific">Ophiobolus disseminans</name>
    <dbReference type="NCBI Taxonomy" id="1469910"/>
    <lineage>
        <taxon>Eukaryota</taxon>
        <taxon>Fungi</taxon>
        <taxon>Dikarya</taxon>
        <taxon>Ascomycota</taxon>
        <taxon>Pezizomycotina</taxon>
        <taxon>Dothideomycetes</taxon>
        <taxon>Pleosporomycetidae</taxon>
        <taxon>Pleosporales</taxon>
        <taxon>Pleosporineae</taxon>
        <taxon>Phaeosphaeriaceae</taxon>
        <taxon>Ophiobolus</taxon>
    </lineage>
</organism>
<dbReference type="OrthoDB" id="21416at2759"/>
<dbReference type="InterPro" id="IPR056884">
    <property type="entry name" value="NPHP3-like_N"/>
</dbReference>
<keyword evidence="10" id="KW-1185">Reference proteome</keyword>
<feature type="domain" description="C2H2-type" evidence="8">
    <location>
        <begin position="917"/>
        <end position="944"/>
    </location>
</feature>
<feature type="compositionally biased region" description="Polar residues" evidence="7">
    <location>
        <begin position="1"/>
        <end position="23"/>
    </location>
</feature>
<evidence type="ECO:0000313" key="10">
    <source>
        <dbReference type="Proteomes" id="UP000799424"/>
    </source>
</evidence>
<protein>
    <submittedName>
        <fullName evidence="9">C2H2 domain-containing protein</fullName>
    </submittedName>
</protein>
<evidence type="ECO:0000256" key="2">
    <source>
        <dbReference type="ARBA" id="ARBA00022737"/>
    </source>
</evidence>
<dbReference type="Proteomes" id="UP000799424">
    <property type="component" value="Unassembled WGS sequence"/>
</dbReference>
<dbReference type="Pfam" id="PF24883">
    <property type="entry name" value="NPHP3_N"/>
    <property type="match status" value="1"/>
</dbReference>
<keyword evidence="2" id="KW-0677">Repeat</keyword>
<reference evidence="9" key="1">
    <citation type="journal article" date="2020" name="Stud. Mycol.">
        <title>101 Dothideomycetes genomes: a test case for predicting lifestyles and emergence of pathogens.</title>
        <authorList>
            <person name="Haridas S."/>
            <person name="Albert R."/>
            <person name="Binder M."/>
            <person name="Bloem J."/>
            <person name="Labutti K."/>
            <person name="Salamov A."/>
            <person name="Andreopoulos B."/>
            <person name="Baker S."/>
            <person name="Barry K."/>
            <person name="Bills G."/>
            <person name="Bluhm B."/>
            <person name="Cannon C."/>
            <person name="Castanera R."/>
            <person name="Culley D."/>
            <person name="Daum C."/>
            <person name="Ezra D."/>
            <person name="Gonzalez J."/>
            <person name="Henrissat B."/>
            <person name="Kuo A."/>
            <person name="Liang C."/>
            <person name="Lipzen A."/>
            <person name="Lutzoni F."/>
            <person name="Magnuson J."/>
            <person name="Mondo S."/>
            <person name="Nolan M."/>
            <person name="Ohm R."/>
            <person name="Pangilinan J."/>
            <person name="Park H.-J."/>
            <person name="Ramirez L."/>
            <person name="Alfaro M."/>
            <person name="Sun H."/>
            <person name="Tritt A."/>
            <person name="Yoshinaga Y."/>
            <person name="Zwiers L.-H."/>
            <person name="Turgeon B."/>
            <person name="Goodwin S."/>
            <person name="Spatafora J."/>
            <person name="Crous P."/>
            <person name="Grigoriev I."/>
        </authorList>
    </citation>
    <scope>NUCLEOTIDE SEQUENCE</scope>
    <source>
        <strain evidence="9">CBS 113818</strain>
    </source>
</reference>
<dbReference type="PROSITE" id="PS50157">
    <property type="entry name" value="ZINC_FINGER_C2H2_2"/>
    <property type="match status" value="2"/>
</dbReference>
<dbReference type="InterPro" id="IPR056125">
    <property type="entry name" value="DUF7708"/>
</dbReference>
<evidence type="ECO:0000256" key="4">
    <source>
        <dbReference type="ARBA" id="ARBA00022833"/>
    </source>
</evidence>
<evidence type="ECO:0000256" key="7">
    <source>
        <dbReference type="SAM" id="MobiDB-lite"/>
    </source>
</evidence>
<dbReference type="InterPro" id="IPR027417">
    <property type="entry name" value="P-loop_NTPase"/>
</dbReference>
<evidence type="ECO:0000256" key="5">
    <source>
        <dbReference type="PROSITE-ProRule" id="PRU00042"/>
    </source>
</evidence>
<dbReference type="EMBL" id="MU006231">
    <property type="protein sequence ID" value="KAF2823690.1"/>
    <property type="molecule type" value="Genomic_DNA"/>
</dbReference>
<evidence type="ECO:0000256" key="1">
    <source>
        <dbReference type="ARBA" id="ARBA00022723"/>
    </source>
</evidence>
<dbReference type="PANTHER" id="PTHR10039">
    <property type="entry name" value="AMELOGENIN"/>
    <property type="match status" value="1"/>
</dbReference>
<name>A0A6A6ZRG0_9PLEO</name>
<dbReference type="InterPro" id="IPR013087">
    <property type="entry name" value="Znf_C2H2_type"/>
</dbReference>
<proteinExistence type="predicted"/>
<evidence type="ECO:0000313" key="9">
    <source>
        <dbReference type="EMBL" id="KAF2823690.1"/>
    </source>
</evidence>
<dbReference type="Gene3D" id="3.30.160.60">
    <property type="entry name" value="Classic Zinc Finger"/>
    <property type="match status" value="3"/>
</dbReference>
<feature type="domain" description="C2H2-type" evidence="8">
    <location>
        <begin position="945"/>
        <end position="971"/>
    </location>
</feature>
<dbReference type="SUPFAM" id="SSF52540">
    <property type="entry name" value="P-loop containing nucleoside triphosphate hydrolases"/>
    <property type="match status" value="1"/>
</dbReference>
<dbReference type="SMART" id="SM00355">
    <property type="entry name" value="ZnF_C2H2"/>
    <property type="match status" value="4"/>
</dbReference>
<dbReference type="AlphaFoldDB" id="A0A6A6ZRG0"/>
<dbReference type="GO" id="GO:0032502">
    <property type="term" value="P:developmental process"/>
    <property type="evidence" value="ECO:0007669"/>
    <property type="project" value="UniProtKB-ARBA"/>
</dbReference>
<gene>
    <name evidence="9" type="ORF">CC86DRAFT_354878</name>
</gene>